<dbReference type="GO" id="GO:0035591">
    <property type="term" value="F:signaling adaptor activity"/>
    <property type="evidence" value="ECO:0007669"/>
    <property type="project" value="TreeGrafter"/>
</dbReference>
<reference evidence="6" key="1">
    <citation type="submission" date="2022-06" db="EMBL/GenBank/DDBJ databases">
        <authorList>
            <person name="Berger JAMES D."/>
            <person name="Berger JAMES D."/>
        </authorList>
    </citation>
    <scope>NUCLEOTIDE SEQUENCE [LARGE SCALE GENOMIC DNA]</scope>
</reference>
<dbReference type="GO" id="GO:0030971">
    <property type="term" value="F:receptor tyrosine kinase binding"/>
    <property type="evidence" value="ECO:0007669"/>
    <property type="project" value="TreeGrafter"/>
</dbReference>
<organism evidence="6 7">
    <name type="scientific">Trichobilharzia regenti</name>
    <name type="common">Nasal bird schistosome</name>
    <dbReference type="NCBI Taxonomy" id="157069"/>
    <lineage>
        <taxon>Eukaryota</taxon>
        <taxon>Metazoa</taxon>
        <taxon>Spiralia</taxon>
        <taxon>Lophotrochozoa</taxon>
        <taxon>Platyhelminthes</taxon>
        <taxon>Trematoda</taxon>
        <taxon>Digenea</taxon>
        <taxon>Strigeidida</taxon>
        <taxon>Schistosomatoidea</taxon>
        <taxon>Schistosomatidae</taxon>
        <taxon>Trichobilharzia</taxon>
    </lineage>
</organism>
<feature type="region of interest" description="Disordered" evidence="3">
    <location>
        <begin position="960"/>
        <end position="987"/>
    </location>
</feature>
<feature type="region of interest" description="Disordered" evidence="3">
    <location>
        <begin position="535"/>
        <end position="554"/>
    </location>
</feature>
<evidence type="ECO:0000313" key="6">
    <source>
        <dbReference type="Proteomes" id="UP000050795"/>
    </source>
</evidence>
<feature type="compositionally biased region" description="Low complexity" evidence="3">
    <location>
        <begin position="259"/>
        <end position="275"/>
    </location>
</feature>
<evidence type="ECO:0000256" key="2">
    <source>
        <dbReference type="PROSITE-ProRule" id="PRU00191"/>
    </source>
</evidence>
<dbReference type="InterPro" id="IPR036860">
    <property type="entry name" value="SH2_dom_sf"/>
</dbReference>
<dbReference type="InterPro" id="IPR000980">
    <property type="entry name" value="SH2"/>
</dbReference>
<feature type="compositionally biased region" description="Pro residues" evidence="3">
    <location>
        <begin position="433"/>
        <end position="457"/>
    </location>
</feature>
<protein>
    <recommendedName>
        <fullName evidence="5">SH2 domain-containing protein</fullName>
    </recommendedName>
</protein>
<feature type="domain" description="SH2" evidence="5">
    <location>
        <begin position="1113"/>
        <end position="1209"/>
    </location>
</feature>
<keyword evidence="1 2" id="KW-0727">SH2 domain</keyword>
<feature type="compositionally biased region" description="Low complexity" evidence="3">
    <location>
        <begin position="338"/>
        <end position="350"/>
    </location>
</feature>
<dbReference type="Proteomes" id="UP000050795">
    <property type="component" value="Unassembled WGS sequence"/>
</dbReference>
<feature type="region of interest" description="Disordered" evidence="3">
    <location>
        <begin position="259"/>
        <end position="361"/>
    </location>
</feature>
<sequence>MVIHIIESSEYILLLSIQSSILLAIFLTMLKADIFNSSDQNTILTNLNSLSSSALPPSYPSEKHNILANPAPPPPLPTTTTTTNINNNNNTNSSANEKDTVTKLNINHATSNASPTSQVKQGALIASQPIKINYREENKDRRAKQLDLKHLTSEKIQSKFPTNAETTNTNEHYYAKSQSTQNSQPSSLCMSPRCPPDGAAAFHEISPSNLLNKSKKSVIYENLIDRYLLVEKNEYLKKELMTQQALATTTTTVTTSITTNTVTNNNNNNTSTISNHPLTTKITDRSTQKVSKLQEKLSEVSEKASEVIPHTSSGVASDKNNVISNSINHFPSPKNQTSSSKPVSSSNVSNWFPPPPPPPLQDSMIVPENLDSKAPHYHEHCRPDEVHSSLINTGTNKPLSNTTNLETMKVAIPELNPLTQINTSIPSSNFRLPPSPPTPPLPPPSTPPGPPSVPPRHPATTLQHKTSQNNSSEVISEQVQKPITSENLNITKSNDTVSTSSVSPILPLSQTAGKINIPNAPNQLDQTADSSVIQVKDNKSDSSKLHSKTHSVPSEIKVPTTTLCTKIDENNRNLIKYPPDGRSVVPWDFNQEDTPPVTSSSSTPMKSCQTDEMKMTESLAKSQPSTISSSLSFPDRNVIWANSQLPISSHHPSEKFNSQNFDSIDSVKGTQQSKKSTAIIQEQNAKAIRPNCLSQFMVTKPAGIGHSSSKRLLSPDDLKSQHRIRKHLSVVTNATDLNHSVLLESDKNGEFVHLAYPINDPTVFSHHHHHNKELLINSHSDMQHLNHPVADASWLKAQQRAELMNTSKSRNAVRRSGRDFSQRQFSAEPVFVNKVTGVMHLSPSITHKEQTQYVTSRIPSTTNMHNSNNNSNNILLMTQSSLPSGFPEQQPDFFIHYRHKSDNPIHTNSHFITGDSTHQQYCRQRNRSHNSDNSCMTESMAPSYDASMTQSVFFPLDSGWGPPEVKQSESTSGNHNKKHRSNVNRSHSHRIIPDSHIGIECNQLSLNSDQSRCFIPSKYYFHQNSSQTVPVVNPEGNSIWPPVLVQWRRRRPNGAVSSENFTDVLDFQNTKRYNENMHIPVDHYGRQKSEILQRHHHHYSTTAISEQLENQLWFHHDLPRSHAEKLLKTTPTGSFLVRRSETSKTELSLSIKRENDVLHMKISQDPETGAYVLGEYSQPYPSVSAMIYRYSRSLLPVRGTTPVLLRFPVSRIAFSH</sequence>
<feature type="transmembrane region" description="Helical" evidence="4">
    <location>
        <begin position="12"/>
        <end position="30"/>
    </location>
</feature>
<keyword evidence="4" id="KW-1133">Transmembrane helix</keyword>
<keyword evidence="4" id="KW-0812">Transmembrane</keyword>
<name>A0AA85K8B1_TRIRE</name>
<dbReference type="PANTHER" id="PTHR19969:SF5">
    <property type="entry name" value="CRK-LIKE PROTEIN"/>
    <property type="match status" value="1"/>
</dbReference>
<evidence type="ECO:0000256" key="1">
    <source>
        <dbReference type="ARBA" id="ARBA00022999"/>
    </source>
</evidence>
<reference evidence="7" key="2">
    <citation type="submission" date="2023-11" db="UniProtKB">
        <authorList>
            <consortium name="WormBaseParasite"/>
        </authorList>
    </citation>
    <scope>IDENTIFICATION</scope>
</reference>
<feature type="compositionally biased region" description="Basic and acidic residues" evidence="3">
    <location>
        <begin position="282"/>
        <end position="305"/>
    </location>
</feature>
<evidence type="ECO:0000256" key="3">
    <source>
        <dbReference type="SAM" id="MobiDB-lite"/>
    </source>
</evidence>
<feature type="region of interest" description="Disordered" evidence="3">
    <location>
        <begin position="420"/>
        <end position="503"/>
    </location>
</feature>
<dbReference type="GO" id="GO:0007167">
    <property type="term" value="P:enzyme-linked receptor protein signaling pathway"/>
    <property type="evidence" value="ECO:0007669"/>
    <property type="project" value="TreeGrafter"/>
</dbReference>
<proteinExistence type="predicted"/>
<feature type="compositionally biased region" description="Basic residues" evidence="3">
    <location>
        <begin position="975"/>
        <end position="987"/>
    </location>
</feature>
<evidence type="ECO:0000259" key="5">
    <source>
        <dbReference type="PROSITE" id="PS50001"/>
    </source>
</evidence>
<keyword evidence="4" id="KW-0472">Membrane</keyword>
<accession>A0AA85K8B1</accession>
<dbReference type="SUPFAM" id="SSF55550">
    <property type="entry name" value="SH2 domain"/>
    <property type="match status" value="1"/>
</dbReference>
<dbReference type="GO" id="GO:0005737">
    <property type="term" value="C:cytoplasm"/>
    <property type="evidence" value="ECO:0007669"/>
    <property type="project" value="TreeGrafter"/>
</dbReference>
<dbReference type="PANTHER" id="PTHR19969">
    <property type="entry name" value="SH2-SH3 ADAPTOR PROTEIN-RELATED"/>
    <property type="match status" value="1"/>
</dbReference>
<feature type="compositionally biased region" description="Polar residues" evidence="3">
    <location>
        <begin position="420"/>
        <end position="430"/>
    </location>
</feature>
<keyword evidence="6" id="KW-1185">Reference proteome</keyword>
<dbReference type="AlphaFoldDB" id="A0AA85K8B1"/>
<dbReference type="InterPro" id="IPR051184">
    <property type="entry name" value="Tyrosine-phos_adapter"/>
</dbReference>
<feature type="compositionally biased region" description="Polar residues" evidence="3">
    <location>
        <begin position="310"/>
        <end position="337"/>
    </location>
</feature>
<dbReference type="GO" id="GO:0016477">
    <property type="term" value="P:cell migration"/>
    <property type="evidence" value="ECO:0007669"/>
    <property type="project" value="TreeGrafter"/>
</dbReference>
<evidence type="ECO:0000313" key="7">
    <source>
        <dbReference type="WBParaSite" id="TREG1_66260.1"/>
    </source>
</evidence>
<dbReference type="Pfam" id="PF00017">
    <property type="entry name" value="SH2"/>
    <property type="match status" value="1"/>
</dbReference>
<dbReference type="Gene3D" id="3.30.505.10">
    <property type="entry name" value="SH2 domain"/>
    <property type="match status" value="1"/>
</dbReference>
<dbReference type="PROSITE" id="PS50001">
    <property type="entry name" value="SH2"/>
    <property type="match status" value="1"/>
</dbReference>
<evidence type="ECO:0000256" key="4">
    <source>
        <dbReference type="SAM" id="Phobius"/>
    </source>
</evidence>
<dbReference type="SMART" id="SM00252">
    <property type="entry name" value="SH2"/>
    <property type="match status" value="1"/>
</dbReference>
<feature type="compositionally biased region" description="Polar residues" evidence="3">
    <location>
        <begin position="460"/>
        <end position="503"/>
    </location>
</feature>
<dbReference type="WBParaSite" id="TREG1_66260.1">
    <property type="protein sequence ID" value="TREG1_66260.1"/>
    <property type="gene ID" value="TREG1_66260"/>
</dbReference>